<dbReference type="InParanoid" id="A0A316YQ97"/>
<keyword evidence="2" id="KW-1185">Reference proteome</keyword>
<reference evidence="1 2" key="1">
    <citation type="journal article" date="2018" name="Mol. Biol. Evol.">
        <title>Broad Genomic Sampling Reveals a Smut Pathogenic Ancestry of the Fungal Clade Ustilaginomycotina.</title>
        <authorList>
            <person name="Kijpornyongpan T."/>
            <person name="Mondo S.J."/>
            <person name="Barry K."/>
            <person name="Sandor L."/>
            <person name="Lee J."/>
            <person name="Lipzen A."/>
            <person name="Pangilinan J."/>
            <person name="LaButti K."/>
            <person name="Hainaut M."/>
            <person name="Henrissat B."/>
            <person name="Grigoriev I.V."/>
            <person name="Spatafora J.W."/>
            <person name="Aime M.C."/>
        </authorList>
    </citation>
    <scope>NUCLEOTIDE SEQUENCE [LARGE SCALE GENOMIC DNA]</scope>
    <source>
        <strain evidence="1 2">MCA 4198</strain>
    </source>
</reference>
<dbReference type="Proteomes" id="UP000245768">
    <property type="component" value="Unassembled WGS sequence"/>
</dbReference>
<sequence length="58" mass="6397">MTCPVLHWHFARVTIYLFFSCFSRGCCTLVAFSLPAPLAIMEAWVQPAECSTKGSKAA</sequence>
<evidence type="ECO:0000313" key="1">
    <source>
        <dbReference type="EMBL" id="PWN91557.1"/>
    </source>
</evidence>
<dbReference type="RefSeq" id="XP_025378755.1">
    <property type="nucleotide sequence ID" value="XM_025525647.1"/>
</dbReference>
<name>A0A316YQ97_9BASI</name>
<accession>A0A316YQ97</accession>
<dbReference type="AlphaFoldDB" id="A0A316YQ97"/>
<proteinExistence type="predicted"/>
<gene>
    <name evidence="1" type="ORF">FA10DRAFT_69729</name>
</gene>
<evidence type="ECO:0000313" key="2">
    <source>
        <dbReference type="Proteomes" id="UP000245768"/>
    </source>
</evidence>
<protein>
    <submittedName>
        <fullName evidence="1">Uncharacterized protein</fullName>
    </submittedName>
</protein>
<dbReference type="EMBL" id="KZ819635">
    <property type="protein sequence ID" value="PWN91557.1"/>
    <property type="molecule type" value="Genomic_DNA"/>
</dbReference>
<organism evidence="1 2">
    <name type="scientific">Acaromyces ingoldii</name>
    <dbReference type="NCBI Taxonomy" id="215250"/>
    <lineage>
        <taxon>Eukaryota</taxon>
        <taxon>Fungi</taxon>
        <taxon>Dikarya</taxon>
        <taxon>Basidiomycota</taxon>
        <taxon>Ustilaginomycotina</taxon>
        <taxon>Exobasidiomycetes</taxon>
        <taxon>Exobasidiales</taxon>
        <taxon>Cryptobasidiaceae</taxon>
        <taxon>Acaromyces</taxon>
    </lineage>
</organism>
<dbReference type="GeneID" id="37047563"/>